<reference evidence="2 9" key="3">
    <citation type="submission" date="2018-10" db="EMBL/GenBank/DDBJ databases">
        <authorList>
            <person name="Vanduin D."/>
            <person name="Fouts D."/>
            <person name="Wright M."/>
            <person name="Sutton G."/>
            <person name="Nguyen K."/>
            <person name="Kreiswirth B."/>
            <person name="Chen L."/>
            <person name="Rojas L."/>
            <person name="Hujer A."/>
            <person name="Hujer K."/>
            <person name="Bonomo R."/>
            <person name="Adams M."/>
        </authorList>
    </citation>
    <scope>NUCLEOTIDE SEQUENCE [LARGE SCALE GENOMIC DNA]</scope>
    <source>
        <strain evidence="2 9">CRK0165</strain>
    </source>
</reference>
<evidence type="ECO:0000313" key="2">
    <source>
        <dbReference type="EMBL" id="ROG96666.1"/>
    </source>
</evidence>
<evidence type="ECO:0000313" key="9">
    <source>
        <dbReference type="Proteomes" id="UP000283322"/>
    </source>
</evidence>
<organism evidence="2 9">
    <name type="scientific">Klebsiella pneumoniae</name>
    <dbReference type="NCBI Taxonomy" id="573"/>
    <lineage>
        <taxon>Bacteria</taxon>
        <taxon>Pseudomonadati</taxon>
        <taxon>Pseudomonadota</taxon>
        <taxon>Gammaproteobacteria</taxon>
        <taxon>Enterobacterales</taxon>
        <taxon>Enterobacteriaceae</taxon>
        <taxon>Klebsiella/Raoultella group</taxon>
        <taxon>Klebsiella</taxon>
        <taxon>Klebsiella pneumoniae complex</taxon>
    </lineage>
</organism>
<sequence length="79" mass="9069">MNKVELLEKISALATECHTLACELDIGDERTEMFEIYSVLHNLCRRGYASQVGRRMNPLLASCDDEEDEEGDDWDEDDD</sequence>
<evidence type="ECO:0000313" key="8">
    <source>
        <dbReference type="Proteomes" id="UP000275975"/>
    </source>
</evidence>
<protein>
    <recommendedName>
        <fullName evidence="10">Toluene hydroxylase</fullName>
    </recommendedName>
</protein>
<accession>A0A2V3KGA7</accession>
<evidence type="ECO:0000313" key="3">
    <source>
        <dbReference type="EMBL" id="RRF05874.1"/>
    </source>
</evidence>
<dbReference type="AlphaFoldDB" id="A0A0J2FZV7"/>
<proteinExistence type="predicted"/>
<reference evidence="3 8" key="4">
    <citation type="journal article" date="2019" name="Antimicrob. Agents Chemother.">
        <title>Applying Rapid Whole Genome Sequencing to Predict Phenotypic Antimicrobial Susceptibility Testing Results Among Carbapenem-Resistant Klebsiella pneumoniae Clinical Isolates.</title>
        <authorList>
            <person name="Tamma P.D."/>
            <person name="Fan Y."/>
            <person name="Bergman Y."/>
            <person name="Pertea G."/>
            <person name="Kazmi A."/>
            <person name="Lewis S."/>
            <person name="Carroll K.C."/>
            <person name="Schatz M.C."/>
            <person name="Timp W."/>
            <person name="Simner P.J."/>
        </authorList>
    </citation>
    <scope>NUCLEOTIDE SEQUENCE [LARGE SCALE GENOMIC DNA]</scope>
    <source>
        <strain evidence="3 8">KLPN_104</strain>
    </source>
</reference>
<dbReference type="RefSeq" id="WP_004152526.1">
    <property type="nucleotide sequence ID" value="NC_021654.1"/>
</dbReference>
<dbReference type="EMBL" id="RDAM01000001">
    <property type="protein sequence ID" value="RRF05874.1"/>
    <property type="molecule type" value="Genomic_DNA"/>
</dbReference>
<feature type="compositionally biased region" description="Acidic residues" evidence="1">
    <location>
        <begin position="63"/>
        <end position="79"/>
    </location>
</feature>
<dbReference type="EMBL" id="MPYG04000097">
    <property type="protein sequence ID" value="ROG96666.1"/>
    <property type="molecule type" value="Genomic_DNA"/>
</dbReference>
<dbReference type="Proteomes" id="UP000275975">
    <property type="component" value="Unassembled WGS sequence"/>
</dbReference>
<dbReference type="EMBL" id="UJHH01000001">
    <property type="protein sequence ID" value="SWF62834.1"/>
    <property type="molecule type" value="Genomic_DNA"/>
</dbReference>
<evidence type="ECO:0000313" key="7">
    <source>
        <dbReference type="Proteomes" id="UP000259364"/>
    </source>
</evidence>
<evidence type="ECO:0000313" key="6">
    <source>
        <dbReference type="Proteomes" id="UP000258905"/>
    </source>
</evidence>
<dbReference type="Proteomes" id="UP000283322">
    <property type="component" value="Unassembled WGS sequence"/>
</dbReference>
<reference evidence="6 7" key="1">
    <citation type="submission" date="2018-08" db="EMBL/GenBank/DDBJ databases">
        <authorList>
            <consortium name="Pathogen Informatics"/>
        </authorList>
    </citation>
    <scope>NUCLEOTIDE SEQUENCE [LARGE SCALE GENOMIC DNA]</scope>
    <source>
        <strain evidence="4 6">EuSCAPE_GR003</strain>
        <strain evidence="5 7">EuSCAPE_UK014</strain>
    </source>
</reference>
<evidence type="ECO:0000313" key="5">
    <source>
        <dbReference type="EMBL" id="SWF62834.1"/>
    </source>
</evidence>
<evidence type="ECO:0000256" key="1">
    <source>
        <dbReference type="SAM" id="MobiDB-lite"/>
    </source>
</evidence>
<dbReference type="Proteomes" id="UP000259364">
    <property type="component" value="Unassembled WGS sequence"/>
</dbReference>
<gene>
    <name evidence="2" type="ORF">BL124_00013775</name>
    <name evidence="3" type="ORF">EAO17_06520</name>
    <name evidence="4" type="ORF">SAMEA3649591_04057</name>
    <name evidence="5" type="ORF">SAMEA3720909_00371</name>
</gene>
<feature type="region of interest" description="Disordered" evidence="1">
    <location>
        <begin position="60"/>
        <end position="79"/>
    </location>
</feature>
<name>A0A0J2FZV7_KLEPN</name>
<accession>A0A0J2FZV7</accession>
<dbReference type="EMBL" id="UIUC01000018">
    <property type="protein sequence ID" value="SVN66009.1"/>
    <property type="molecule type" value="Genomic_DNA"/>
</dbReference>
<dbReference type="Proteomes" id="UP000258905">
    <property type="component" value="Unassembled WGS sequence"/>
</dbReference>
<comment type="caution">
    <text evidence="2">The sequence shown here is derived from an EMBL/GenBank/DDBJ whole genome shotgun (WGS) entry which is preliminary data.</text>
</comment>
<evidence type="ECO:0008006" key="10">
    <source>
        <dbReference type="Google" id="ProtNLM"/>
    </source>
</evidence>
<reference evidence="3" key="2">
    <citation type="submission" date="2018-10" db="EMBL/GenBank/DDBJ databases">
        <authorList>
            <person name="Fan Y."/>
            <person name="Timp W."/>
            <person name="Bergman Y."/>
            <person name="Tamma P."/>
            <person name="Simner P."/>
        </authorList>
    </citation>
    <scope>NUCLEOTIDE SEQUENCE</scope>
    <source>
        <strain evidence="3">KLPN_104</strain>
    </source>
</reference>
<evidence type="ECO:0000313" key="4">
    <source>
        <dbReference type="EMBL" id="SVN66009.1"/>
    </source>
</evidence>